<evidence type="ECO:0000256" key="11">
    <source>
        <dbReference type="ARBA" id="ARBA00023136"/>
    </source>
</evidence>
<proteinExistence type="inferred from homology"/>
<gene>
    <name evidence="22" type="primary">SLC34A2</name>
</gene>
<evidence type="ECO:0000256" key="17">
    <source>
        <dbReference type="ARBA" id="ARBA00031843"/>
    </source>
</evidence>
<evidence type="ECO:0000256" key="8">
    <source>
        <dbReference type="ARBA" id="ARBA00022989"/>
    </source>
</evidence>
<keyword evidence="5" id="KW-1003">Cell membrane</keyword>
<comment type="catalytic activity">
    <reaction evidence="18">
        <text>3 Na(+)(out) + phosphate(out) = 3 Na(+)(in) + phosphate(in)</text>
        <dbReference type="Rhea" id="RHEA:71255"/>
        <dbReference type="ChEBI" id="CHEBI:29101"/>
        <dbReference type="ChEBI" id="CHEBI:43474"/>
    </reaction>
    <physiologicalReaction direction="left-to-right" evidence="18">
        <dbReference type="Rhea" id="RHEA:71256"/>
    </physiologicalReaction>
</comment>
<keyword evidence="9" id="KW-0915">Sodium</keyword>
<keyword evidence="12" id="KW-1015">Disulfide bond</keyword>
<feature type="transmembrane region" description="Helical" evidence="21">
    <location>
        <begin position="90"/>
        <end position="111"/>
    </location>
</feature>
<evidence type="ECO:0000256" key="15">
    <source>
        <dbReference type="ARBA" id="ARBA00029612"/>
    </source>
</evidence>
<dbReference type="GeneTree" id="ENSGT00950000183177"/>
<dbReference type="NCBIfam" id="TIGR01013">
    <property type="entry name" value="2a58"/>
    <property type="match status" value="1"/>
</dbReference>
<evidence type="ECO:0000256" key="6">
    <source>
        <dbReference type="ARBA" id="ARBA00022692"/>
    </source>
</evidence>
<evidence type="ECO:0000256" key="4">
    <source>
        <dbReference type="ARBA" id="ARBA00022448"/>
    </source>
</evidence>
<dbReference type="Pfam" id="PF02690">
    <property type="entry name" value="Na_Pi_cotrans"/>
    <property type="match status" value="2"/>
</dbReference>
<comment type="subcellular location">
    <subcellularLocation>
        <location evidence="1">Apical cell membrane</location>
        <topology evidence="1">Multi-pass membrane protein</topology>
    </subcellularLocation>
</comment>
<feature type="compositionally biased region" description="Polar residues" evidence="20">
    <location>
        <begin position="21"/>
        <end position="30"/>
    </location>
</feature>
<evidence type="ECO:0000256" key="21">
    <source>
        <dbReference type="SAM" id="Phobius"/>
    </source>
</evidence>
<comment type="function">
    <text evidence="19">Involved in actively transporting phosphate into cells via Na(+) cotransport.</text>
</comment>
<keyword evidence="14" id="KW-0739">Sodium transport</keyword>
<evidence type="ECO:0000256" key="19">
    <source>
        <dbReference type="ARBA" id="ARBA00034091"/>
    </source>
</evidence>
<evidence type="ECO:0000256" key="9">
    <source>
        <dbReference type="ARBA" id="ARBA00023053"/>
    </source>
</evidence>
<evidence type="ECO:0000256" key="3">
    <source>
        <dbReference type="ARBA" id="ARBA00020024"/>
    </source>
</evidence>
<feature type="transmembrane region" description="Helical" evidence="21">
    <location>
        <begin position="484"/>
        <end position="504"/>
    </location>
</feature>
<evidence type="ECO:0000256" key="2">
    <source>
        <dbReference type="ARBA" id="ARBA00005808"/>
    </source>
</evidence>
<feature type="transmembrane region" description="Helical" evidence="21">
    <location>
        <begin position="361"/>
        <end position="387"/>
    </location>
</feature>
<reference evidence="22" key="2">
    <citation type="submission" date="2025-08" db="UniProtKB">
        <authorList>
            <consortium name="Ensembl"/>
        </authorList>
    </citation>
    <scope>IDENTIFICATION</scope>
    <source>
        <strain evidence="22">breed Abyssinian</strain>
    </source>
</reference>
<evidence type="ECO:0000256" key="13">
    <source>
        <dbReference type="ARBA" id="ARBA00023180"/>
    </source>
</evidence>
<evidence type="ECO:0000256" key="10">
    <source>
        <dbReference type="ARBA" id="ARBA00023065"/>
    </source>
</evidence>
<feature type="transmembrane region" description="Helical" evidence="21">
    <location>
        <begin position="408"/>
        <end position="429"/>
    </location>
</feature>
<feature type="transmembrane region" description="Helical" evidence="21">
    <location>
        <begin position="553"/>
        <end position="574"/>
    </location>
</feature>
<keyword evidence="8 21" id="KW-1133">Transmembrane helix</keyword>
<evidence type="ECO:0000256" key="20">
    <source>
        <dbReference type="SAM" id="MobiDB-lite"/>
    </source>
</evidence>
<comment type="similarity">
    <text evidence="2">Belongs to the SLC34A transporter family.</text>
</comment>
<name>A0ABI7XXQ9_FELCA</name>
<feature type="region of interest" description="Disordered" evidence="20">
    <location>
        <begin position="1"/>
        <end position="44"/>
    </location>
</feature>
<evidence type="ECO:0000256" key="5">
    <source>
        <dbReference type="ARBA" id="ARBA00022475"/>
    </source>
</evidence>
<protein>
    <recommendedName>
        <fullName evidence="3">Sodium-dependent phosphate transport protein 2B</fullName>
    </recommendedName>
    <alternativeName>
        <fullName evidence="17">Na(+)-dependent phosphate cotransporter 2B</fullName>
    </alternativeName>
    <alternativeName>
        <fullName evidence="15">Sodium/phosphate cotransporter 2B</fullName>
    </alternativeName>
    <alternativeName>
        <fullName evidence="16">Solute carrier family 34 member 2</fullName>
    </alternativeName>
</protein>
<dbReference type="Proteomes" id="UP000823872">
    <property type="component" value="Chromosome B1"/>
</dbReference>
<keyword evidence="13" id="KW-0325">Glycoprotein</keyword>
<keyword evidence="11 21" id="KW-0472">Membrane</keyword>
<keyword evidence="7" id="KW-0769">Symport</keyword>
<dbReference type="PANTHER" id="PTHR10010:SF23">
    <property type="entry name" value="SODIUM-DEPENDENT PHOSPHATE TRANSPORT PROTEIN 2B"/>
    <property type="match status" value="1"/>
</dbReference>
<evidence type="ECO:0000256" key="1">
    <source>
        <dbReference type="ARBA" id="ARBA00004424"/>
    </source>
</evidence>
<dbReference type="PANTHER" id="PTHR10010">
    <property type="entry name" value="SOLUTE CARRIER FAMILY 34 SODIUM PHOSPHATE , MEMBER 2-RELATED"/>
    <property type="match status" value="1"/>
</dbReference>
<dbReference type="InterPro" id="IPR003841">
    <property type="entry name" value="Na/Pi_transpt"/>
</dbReference>
<feature type="transmembrane region" description="Helical" evidence="21">
    <location>
        <begin position="524"/>
        <end position="547"/>
    </location>
</feature>
<keyword evidence="6 21" id="KW-0812">Transmembrane</keyword>
<feature type="transmembrane region" description="Helical" evidence="21">
    <location>
        <begin position="138"/>
        <end position="156"/>
    </location>
</feature>
<evidence type="ECO:0000256" key="16">
    <source>
        <dbReference type="ARBA" id="ARBA00029768"/>
    </source>
</evidence>
<evidence type="ECO:0000256" key="12">
    <source>
        <dbReference type="ARBA" id="ARBA00023157"/>
    </source>
</evidence>
<evidence type="ECO:0000313" key="23">
    <source>
        <dbReference type="Proteomes" id="UP000823872"/>
    </source>
</evidence>
<keyword evidence="23" id="KW-1185">Reference proteome</keyword>
<evidence type="ECO:0000256" key="7">
    <source>
        <dbReference type="ARBA" id="ARBA00022847"/>
    </source>
</evidence>
<evidence type="ECO:0000256" key="18">
    <source>
        <dbReference type="ARBA" id="ARBA00034042"/>
    </source>
</evidence>
<reference evidence="22" key="3">
    <citation type="submission" date="2025-09" db="UniProtKB">
        <authorList>
            <consortium name="Ensembl"/>
        </authorList>
    </citation>
    <scope>IDENTIFICATION</scope>
    <source>
        <strain evidence="22">breed Abyssinian</strain>
    </source>
</reference>
<organism evidence="22 23">
    <name type="scientific">Felis catus</name>
    <name type="common">Cat</name>
    <name type="synonym">Felis silvestris catus</name>
    <dbReference type="NCBI Taxonomy" id="9685"/>
    <lineage>
        <taxon>Eukaryota</taxon>
        <taxon>Metazoa</taxon>
        <taxon>Chordata</taxon>
        <taxon>Craniata</taxon>
        <taxon>Vertebrata</taxon>
        <taxon>Euteleostomi</taxon>
        <taxon>Mammalia</taxon>
        <taxon>Eutheria</taxon>
        <taxon>Laurasiatheria</taxon>
        <taxon>Carnivora</taxon>
        <taxon>Feliformia</taxon>
        <taxon>Felidae</taxon>
        <taxon>Felinae</taxon>
        <taxon>Felis</taxon>
    </lineage>
</organism>
<sequence>MAPWPELENAQPDPNKYMEGDTSQQSTTPGKGKDTSQNDSGTPVTKIELLPSYSTVALIEEPTAVEDPWDLPELRDTGIKWSERDTKGKILCVFQGIGKFILLLAFLYFFVCSLDVLSSAFQLVGGKVAGQFFSNNSIMSNPVAGLVIGVLVTVLVQSSSTSSSIIVSMVASSLLTVRAAIPIIMGANIGTSVTNTIVALMQAGDRSEFRRAFAGATVHDFFNWLSVLVLLPLEAATHYLEILTNLVVETFNFKNGEDAPALLKVITDPFTKLIIQLDKKVINQIAMNDEAAKNKSLIKIWCETFTNVTQMNVTVPSPENCTSPSLCWSDGSYTWTIKNVTYKENIAKCQHIFVNSSLPDVAVGIILLLASLLVLCGCLIMIVKLLGSVLRGQVAVVIKKTLNTDFPFPFAWLTGYLAILVGAGMTFIVQSSSVFTSAMTPLIGIGVITIERAYPLTLGSNIGTTTTAILAALASPGNTLKSSLQIALCHFFFNISGILLWYPIPFTRLPIRLAKGLGNISAEYRWFAIFYLIFFFFLTPLAVFGLSLAGWPVLVGVGAPIILVILLVVVLRFLQSRYPRILPRKLQSWDFLPLWMHSLKPWDELIFLLTGCCQTRCCFCCRVCCRACCLLCGCPACCRCSGCCRILEEEQDTPIKAPKAFDNMAMSTEAQDGVPRSQSGLSCFYLLPPLLLTLSNPRPPRRGRELQRSLGKGIQCSHTPRPGSPPSWLILLLAGWDTRLSPPLTLTHVDTGSETEPFILYIYSRTGAQHFS</sequence>
<dbReference type="Ensembl" id="ENSFCTT00005038902.1">
    <property type="protein sequence ID" value="ENSFCTP00005027268.1"/>
    <property type="gene ID" value="ENSFCTG00005013537.1"/>
</dbReference>
<evidence type="ECO:0000256" key="14">
    <source>
        <dbReference type="ARBA" id="ARBA00023201"/>
    </source>
</evidence>
<keyword evidence="10" id="KW-0406">Ion transport</keyword>
<reference evidence="22 23" key="1">
    <citation type="submission" date="2021-02" db="EMBL/GenBank/DDBJ databases">
        <title>Safari Cat Assemblies.</title>
        <authorList>
            <person name="Bredemeyer K.R."/>
            <person name="Murphy W.J."/>
        </authorList>
    </citation>
    <scope>NUCLEOTIDE SEQUENCE [LARGE SCALE GENOMIC DNA]</scope>
</reference>
<accession>A0ABI7XXQ9</accession>
<keyword evidence="4" id="KW-0813">Transport</keyword>
<evidence type="ECO:0000313" key="22">
    <source>
        <dbReference type="Ensembl" id="ENSFCTP00005027268.1"/>
    </source>
</evidence>